<organism evidence="1 2">
    <name type="scientific">Clunio marinus</name>
    <dbReference type="NCBI Taxonomy" id="568069"/>
    <lineage>
        <taxon>Eukaryota</taxon>
        <taxon>Metazoa</taxon>
        <taxon>Ecdysozoa</taxon>
        <taxon>Arthropoda</taxon>
        <taxon>Hexapoda</taxon>
        <taxon>Insecta</taxon>
        <taxon>Pterygota</taxon>
        <taxon>Neoptera</taxon>
        <taxon>Endopterygota</taxon>
        <taxon>Diptera</taxon>
        <taxon>Nematocera</taxon>
        <taxon>Chironomoidea</taxon>
        <taxon>Chironomidae</taxon>
        <taxon>Clunio</taxon>
    </lineage>
</organism>
<reference evidence="1 2" key="1">
    <citation type="submission" date="2015-04" db="EMBL/GenBank/DDBJ databases">
        <authorList>
            <person name="Syromyatnikov M.Y."/>
            <person name="Popov V.N."/>
        </authorList>
    </citation>
    <scope>NUCLEOTIDE SEQUENCE [LARGE SCALE GENOMIC DNA]</scope>
</reference>
<dbReference type="AlphaFoldDB" id="A0A1J1IHP3"/>
<dbReference type="EMBL" id="CVRI01000052">
    <property type="protein sequence ID" value="CRK99773.1"/>
    <property type="molecule type" value="Genomic_DNA"/>
</dbReference>
<gene>
    <name evidence="1" type="primary">putative GG18030</name>
    <name evidence="1" type="ORF">CLUMA_CG012983</name>
</gene>
<keyword evidence="2" id="KW-1185">Reference proteome</keyword>
<proteinExistence type="predicted"/>
<name>A0A1J1IHP3_9DIPT</name>
<sequence length="96" mass="11631">MADISFRKRSRENEDLSEEFFPLSKRINNLHLSPEFPPISSTEFMSDISQFPKLQNEIQNHQYNYNPELKLHDNPNYYDANKILYQLYMERSQRTK</sequence>
<accession>A0A1J1IHP3</accession>
<dbReference type="OrthoDB" id="6365503at2759"/>
<evidence type="ECO:0000313" key="1">
    <source>
        <dbReference type="EMBL" id="CRK99773.1"/>
    </source>
</evidence>
<evidence type="ECO:0000313" key="2">
    <source>
        <dbReference type="Proteomes" id="UP000183832"/>
    </source>
</evidence>
<protein>
    <submittedName>
        <fullName evidence="1">CLUMA_CG012983, isoform A</fullName>
    </submittedName>
</protein>
<dbReference type="Proteomes" id="UP000183832">
    <property type="component" value="Unassembled WGS sequence"/>
</dbReference>